<dbReference type="Proteomes" id="UP000324222">
    <property type="component" value="Unassembled WGS sequence"/>
</dbReference>
<evidence type="ECO:0000313" key="2">
    <source>
        <dbReference type="Proteomes" id="UP000324222"/>
    </source>
</evidence>
<keyword evidence="2" id="KW-1185">Reference proteome</keyword>
<protein>
    <submittedName>
        <fullName evidence="1">Uncharacterized protein</fullName>
    </submittedName>
</protein>
<comment type="caution">
    <text evidence="1">The sequence shown here is derived from an EMBL/GenBank/DDBJ whole genome shotgun (WGS) entry which is preliminary data.</text>
</comment>
<dbReference type="EMBL" id="VSRR010119025">
    <property type="protein sequence ID" value="MPC99592.1"/>
    <property type="molecule type" value="Genomic_DNA"/>
</dbReference>
<proteinExistence type="predicted"/>
<dbReference type="AlphaFoldDB" id="A0A5B7JU12"/>
<sequence>MDVSDFDTSLVQVPLAPHLKVPPGLLSLPAILQSHQVGNVCVCVFHCLICCSLRRDSQTLPYGTSSELIISDLRIGLRPGTHHTAGSQLLDLHPPIPTHC</sequence>
<reference evidence="1 2" key="1">
    <citation type="submission" date="2019-05" db="EMBL/GenBank/DDBJ databases">
        <title>Another draft genome of Portunus trituberculatus and its Hox gene families provides insights of decapod evolution.</title>
        <authorList>
            <person name="Jeong J.-H."/>
            <person name="Song I."/>
            <person name="Kim S."/>
            <person name="Choi T."/>
            <person name="Kim D."/>
            <person name="Ryu S."/>
            <person name="Kim W."/>
        </authorList>
    </citation>
    <scope>NUCLEOTIDE SEQUENCE [LARGE SCALE GENOMIC DNA]</scope>
    <source>
        <tissue evidence="1">Muscle</tissue>
    </source>
</reference>
<gene>
    <name evidence="1" type="ORF">E2C01_095016</name>
</gene>
<evidence type="ECO:0000313" key="1">
    <source>
        <dbReference type="EMBL" id="MPC99592.1"/>
    </source>
</evidence>
<name>A0A5B7JU12_PORTR</name>
<organism evidence="1 2">
    <name type="scientific">Portunus trituberculatus</name>
    <name type="common">Swimming crab</name>
    <name type="synonym">Neptunus trituberculatus</name>
    <dbReference type="NCBI Taxonomy" id="210409"/>
    <lineage>
        <taxon>Eukaryota</taxon>
        <taxon>Metazoa</taxon>
        <taxon>Ecdysozoa</taxon>
        <taxon>Arthropoda</taxon>
        <taxon>Crustacea</taxon>
        <taxon>Multicrustacea</taxon>
        <taxon>Malacostraca</taxon>
        <taxon>Eumalacostraca</taxon>
        <taxon>Eucarida</taxon>
        <taxon>Decapoda</taxon>
        <taxon>Pleocyemata</taxon>
        <taxon>Brachyura</taxon>
        <taxon>Eubrachyura</taxon>
        <taxon>Portunoidea</taxon>
        <taxon>Portunidae</taxon>
        <taxon>Portuninae</taxon>
        <taxon>Portunus</taxon>
    </lineage>
</organism>
<accession>A0A5B7JU12</accession>